<proteinExistence type="predicted"/>
<sequence length="495" mass="54186">MAQLKSVLCSVALLLTISSCQRDKPVITETLEPELAQAEDFLDTIPAATPLDTTSGSWHRLARRTNPNAPLLSRRSLRGAIKLSPGVPPPEAELHDITLKASEYFRIDPTQASEVHGREGTIVRIPAGSLVTEKQAPARGPVWVELKECYSMADILLSNLSTVSDNNDLLETGGIVLVQASAQGQPLRVAEGQTIQIDMPAPRRQPGMRLSRGQGDRRKLLRWVALTPDSEPAEDKFYTEPEKMPAYGKGPADINKLIRYPKQAIANQTQGLVFAAFVVDEAGRVVSPKIVRGIGDGCDEELLRVLRQTSGSWKPGLQAGKAVKVKMVLPVRFAFHAGLASSPDSTATTEATSDSTRELATEEMPPSEPSFKAEPTDRYLFSSAQLGWLNCDRVWHATGSPATDLLATTDPDPVTSVYLMFREAKTLVTGQPEEGGYAFRNVPANKRAVLIGIRYQNDIPFVALRETTTGRHATEALAFRETTLEELERMLEKIR</sequence>
<dbReference type="OrthoDB" id="1488726at2"/>
<dbReference type="PROSITE" id="PS51257">
    <property type="entry name" value="PROKAR_LIPOPROTEIN"/>
    <property type="match status" value="1"/>
</dbReference>
<keyword evidence="4" id="KW-1185">Reference proteome</keyword>
<evidence type="ECO:0000259" key="2">
    <source>
        <dbReference type="PROSITE" id="PS52015"/>
    </source>
</evidence>
<dbReference type="PROSITE" id="PS52015">
    <property type="entry name" value="TONB_CTD"/>
    <property type="match status" value="1"/>
</dbReference>
<dbReference type="Gene3D" id="3.30.1150.10">
    <property type="match status" value="1"/>
</dbReference>
<dbReference type="PANTHER" id="PTHR33446:SF2">
    <property type="entry name" value="PROTEIN TONB"/>
    <property type="match status" value="1"/>
</dbReference>
<organism evidence="3 4">
    <name type="scientific">Hymenobacter roseosalivarius DSM 11622</name>
    <dbReference type="NCBI Taxonomy" id="645990"/>
    <lineage>
        <taxon>Bacteria</taxon>
        <taxon>Pseudomonadati</taxon>
        <taxon>Bacteroidota</taxon>
        <taxon>Cytophagia</taxon>
        <taxon>Cytophagales</taxon>
        <taxon>Hymenobacteraceae</taxon>
        <taxon>Hymenobacter</taxon>
    </lineage>
</organism>
<reference evidence="3 4" key="1">
    <citation type="submission" date="2017-04" db="EMBL/GenBank/DDBJ databases">
        <authorList>
            <person name="Afonso C.L."/>
            <person name="Miller P.J."/>
            <person name="Scott M.A."/>
            <person name="Spackman E."/>
            <person name="Goraichik I."/>
            <person name="Dimitrov K.M."/>
            <person name="Suarez D.L."/>
            <person name="Swayne D.E."/>
        </authorList>
    </citation>
    <scope>NUCLEOTIDE SEQUENCE [LARGE SCALE GENOMIC DNA]</scope>
    <source>
        <strain evidence="3 4">DSM 11622</strain>
    </source>
</reference>
<evidence type="ECO:0000256" key="1">
    <source>
        <dbReference type="SAM" id="MobiDB-lite"/>
    </source>
</evidence>
<dbReference type="GO" id="GO:0098797">
    <property type="term" value="C:plasma membrane protein complex"/>
    <property type="evidence" value="ECO:0007669"/>
    <property type="project" value="TreeGrafter"/>
</dbReference>
<protein>
    <submittedName>
        <fullName evidence="3">TonB family protein</fullName>
    </submittedName>
</protein>
<feature type="compositionally biased region" description="Low complexity" evidence="1">
    <location>
        <begin position="341"/>
        <end position="354"/>
    </location>
</feature>
<feature type="region of interest" description="Disordered" evidence="1">
    <location>
        <begin position="341"/>
        <end position="374"/>
    </location>
</feature>
<feature type="domain" description="TonB C-terminal" evidence="2">
    <location>
        <begin position="245"/>
        <end position="342"/>
    </location>
</feature>
<dbReference type="RefSeq" id="WP_084444905.1">
    <property type="nucleotide sequence ID" value="NZ_FWWW01000064.1"/>
</dbReference>
<dbReference type="STRING" id="645990.SAMN00120144_2648"/>
<dbReference type="InterPro" id="IPR037682">
    <property type="entry name" value="TonB_C"/>
</dbReference>
<evidence type="ECO:0000313" key="3">
    <source>
        <dbReference type="EMBL" id="SMB93508.1"/>
    </source>
</evidence>
<dbReference type="EMBL" id="FWWW01000064">
    <property type="protein sequence ID" value="SMB93508.1"/>
    <property type="molecule type" value="Genomic_DNA"/>
</dbReference>
<dbReference type="Proteomes" id="UP000192266">
    <property type="component" value="Unassembled WGS sequence"/>
</dbReference>
<dbReference type="InterPro" id="IPR051045">
    <property type="entry name" value="TonB-dependent_transducer"/>
</dbReference>
<dbReference type="AlphaFoldDB" id="A0A1W1VJK6"/>
<evidence type="ECO:0000313" key="4">
    <source>
        <dbReference type="Proteomes" id="UP000192266"/>
    </source>
</evidence>
<name>A0A1W1VJK6_9BACT</name>
<accession>A0A1W1VJK6</accession>
<dbReference type="GO" id="GO:0031992">
    <property type="term" value="F:energy transducer activity"/>
    <property type="evidence" value="ECO:0007669"/>
    <property type="project" value="TreeGrafter"/>
</dbReference>
<dbReference type="SUPFAM" id="SSF74653">
    <property type="entry name" value="TolA/TonB C-terminal domain"/>
    <property type="match status" value="1"/>
</dbReference>
<dbReference type="GO" id="GO:0055085">
    <property type="term" value="P:transmembrane transport"/>
    <property type="evidence" value="ECO:0007669"/>
    <property type="project" value="InterPro"/>
</dbReference>
<dbReference type="Pfam" id="PF03544">
    <property type="entry name" value="TonB_C"/>
    <property type="match status" value="1"/>
</dbReference>
<gene>
    <name evidence="3" type="ORF">SAMN00120144_2648</name>
</gene>
<dbReference type="PANTHER" id="PTHR33446">
    <property type="entry name" value="PROTEIN TONB-RELATED"/>
    <property type="match status" value="1"/>
</dbReference>